<keyword evidence="2" id="KW-1133">Transmembrane helix</keyword>
<feature type="region of interest" description="Disordered" evidence="1">
    <location>
        <begin position="131"/>
        <end position="179"/>
    </location>
</feature>
<sequence length="401" mass="44576">MRNKRRNRQIVVAVNGGKAVKAIFLFIVSLIVIFVLSGVLTSLRPELRPSSDSFYGIAEELPGDVFAHLLRMENHYFASDLSQTDSSFHLSRLSLKLATSINLEDPRSFLGRELPGFAQFDTEILLAGQGTDYTNMPAESPPPSKVMEEEREANLAEIEKQQTQSDNAQKDPPKQTTGDKKVVFIYHTHNTESYLPLLKGETDPDMARHSKANVTLVGDMFGQALESQGIGATVNKTDIQSKLNKKGLNYARSYDESRPVVKDALASNKNLQYIIDIHRDSRRKKDTTATIKGKSYARVAFVVGKKSKNFEENYKIASELHKLMEKKYPGLSTGVFSKGSPGDNGVYNQDLTDRALLLEFGGVDNNLEELQRAANAAADVFSEMYWDAEKVNAASGETKKQ</sequence>
<dbReference type="STRING" id="483913.AN935_12645"/>
<reference evidence="4" key="2">
    <citation type="submission" date="2023-03" db="EMBL/GenBank/DDBJ databases">
        <title>Complete genome sequences of 52 Bacillus and Priestia strains isolated from West-African fermentations and 26 reference strains from the DSMZ collection.</title>
        <authorList>
            <person name="Wiedenbein E.S."/>
            <person name="Canoy T.S."/>
            <person name="Hui Y."/>
            <person name="Parkouda C."/>
            <person name="Dawende C."/>
            <person name="Ametefe E."/>
            <person name="Jespersen L."/>
            <person name="Nielsen D.S."/>
        </authorList>
    </citation>
    <scope>NUCLEOTIDE SEQUENCE</scope>
    <source>
        <strain evidence="4">PRO56</strain>
    </source>
</reference>
<dbReference type="EMBL" id="CP125292">
    <property type="protein sequence ID" value="WHM22131.1"/>
    <property type="molecule type" value="Genomic_DNA"/>
</dbReference>
<evidence type="ECO:0000313" key="5">
    <source>
        <dbReference type="EMBL" id="WHM22131.1"/>
    </source>
</evidence>
<evidence type="ECO:0000313" key="3">
    <source>
        <dbReference type="EMBL" id="KIU11734.1"/>
    </source>
</evidence>
<protein>
    <submittedName>
        <fullName evidence="4">Spore autolysin SpoIIP</fullName>
    </submittedName>
    <submittedName>
        <fullName evidence="3">Stage II sporulation protein P</fullName>
    </submittedName>
</protein>
<evidence type="ECO:0000313" key="4">
    <source>
        <dbReference type="EMBL" id="WEY86532.1"/>
    </source>
</evidence>
<reference evidence="3 6" key="1">
    <citation type="submission" date="2014-12" db="EMBL/GenBank/DDBJ databases">
        <title>Comparative genome analysis of Bacillus coagulans HM-08, Clostridium butyricum HM-68, Bacillus subtilis HM-66 and Bacillus licheniformis BL-09.</title>
        <authorList>
            <person name="Zhang H."/>
        </authorList>
    </citation>
    <scope>NUCLEOTIDE SEQUENCE [LARGE SCALE GENOMIC DNA]</scope>
    <source>
        <strain evidence="3 6">HM-66</strain>
    </source>
</reference>
<gene>
    <name evidence="4" type="primary">spoIIP</name>
    <name evidence="4" type="ORF">P5633_10930</name>
    <name evidence="5" type="ORF">QL281_03225</name>
    <name evidence="3" type="ORF">SC09_Contig24orf00824</name>
</gene>
<dbReference type="EMBL" id="JXBC01000003">
    <property type="protein sequence ID" value="KIU11734.1"/>
    <property type="molecule type" value="Genomic_DNA"/>
</dbReference>
<name>A0A0C3JKI0_BACIU</name>
<evidence type="ECO:0000313" key="6">
    <source>
        <dbReference type="Proteomes" id="UP000032247"/>
    </source>
</evidence>
<dbReference type="InterPro" id="IPR010897">
    <property type="entry name" value="Spore_II_P"/>
</dbReference>
<organism evidence="3 6">
    <name type="scientific">Bacillus subtilis</name>
    <dbReference type="NCBI Taxonomy" id="1423"/>
    <lineage>
        <taxon>Bacteria</taxon>
        <taxon>Bacillati</taxon>
        <taxon>Bacillota</taxon>
        <taxon>Bacilli</taxon>
        <taxon>Bacillales</taxon>
        <taxon>Bacillaceae</taxon>
        <taxon>Bacillus</taxon>
    </lineage>
</organism>
<dbReference type="Proteomes" id="UP000032247">
    <property type="component" value="Unassembled WGS sequence"/>
</dbReference>
<proteinExistence type="predicted"/>
<dbReference type="AlphaFoldDB" id="A0A0C3JKI0"/>
<keyword evidence="2" id="KW-0812">Transmembrane</keyword>
<dbReference type="Pfam" id="PF07454">
    <property type="entry name" value="SpoIIP"/>
    <property type="match status" value="1"/>
</dbReference>
<reference evidence="5" key="3">
    <citation type="submission" date="2023-05" db="EMBL/GenBank/DDBJ databases">
        <title>Complete genome sequence of Bacillus subtilis SRCM117797 isolated from Soybean paste.</title>
        <authorList>
            <person name="Abraha H.B."/>
            <person name="Kim K.-P."/>
            <person name="Ryu M.-S."/>
            <person name="Jeong D.-Y."/>
        </authorList>
    </citation>
    <scope>NUCLEOTIDE SEQUENCE</scope>
    <source>
        <strain evidence="5">SRCM117797</strain>
    </source>
</reference>
<dbReference type="RefSeq" id="WP_014477383.1">
    <property type="nucleotide sequence ID" value="NZ_BAABSX010000004.1"/>
</dbReference>
<dbReference type="NCBIfam" id="TIGR02867">
    <property type="entry name" value="spore_II_P"/>
    <property type="match status" value="1"/>
</dbReference>
<keyword evidence="2" id="KW-0472">Membrane</keyword>
<dbReference type="EMBL" id="CP120576">
    <property type="protein sequence ID" value="WEY86532.1"/>
    <property type="molecule type" value="Genomic_DNA"/>
</dbReference>
<feature type="transmembrane region" description="Helical" evidence="2">
    <location>
        <begin position="20"/>
        <end position="40"/>
    </location>
</feature>
<dbReference type="Proteomes" id="UP001214898">
    <property type="component" value="Chromosome"/>
</dbReference>
<feature type="compositionally biased region" description="Basic and acidic residues" evidence="1">
    <location>
        <begin position="168"/>
        <end position="179"/>
    </location>
</feature>
<dbReference type="PATRIC" id="fig|1423.134.peg.574"/>
<evidence type="ECO:0000256" key="2">
    <source>
        <dbReference type="SAM" id="Phobius"/>
    </source>
</evidence>
<dbReference type="SUPFAM" id="SSF53187">
    <property type="entry name" value="Zn-dependent exopeptidases"/>
    <property type="match status" value="1"/>
</dbReference>
<accession>A0A0C3JKI0</accession>
<evidence type="ECO:0000256" key="1">
    <source>
        <dbReference type="SAM" id="MobiDB-lite"/>
    </source>
</evidence>
<feature type="compositionally biased region" description="Basic and acidic residues" evidence="1">
    <location>
        <begin position="146"/>
        <end position="160"/>
    </location>
</feature>
<dbReference type="Proteomes" id="UP001229422">
    <property type="component" value="Chromosome"/>
</dbReference>